<dbReference type="Pfam" id="PF00533">
    <property type="entry name" value="BRCT"/>
    <property type="match status" value="1"/>
</dbReference>
<gene>
    <name evidence="2" type="ORF">S12H4_12074</name>
</gene>
<reference evidence="2" key="1">
    <citation type="journal article" date="2014" name="Front. Microbiol.">
        <title>High frequency of phylogenetically diverse reductive dehalogenase-homologous genes in deep subseafloor sedimentary metagenomes.</title>
        <authorList>
            <person name="Kawai M."/>
            <person name="Futagami T."/>
            <person name="Toyoda A."/>
            <person name="Takaki Y."/>
            <person name="Nishi S."/>
            <person name="Hori S."/>
            <person name="Arai W."/>
            <person name="Tsubouchi T."/>
            <person name="Morono Y."/>
            <person name="Uchiyama I."/>
            <person name="Ito T."/>
            <person name="Fujiyama A."/>
            <person name="Inagaki F."/>
            <person name="Takami H."/>
        </authorList>
    </citation>
    <scope>NUCLEOTIDE SEQUENCE</scope>
    <source>
        <strain evidence="2">Expedition CK06-06</strain>
    </source>
</reference>
<name>X1SQ36_9ZZZZ</name>
<protein>
    <recommendedName>
        <fullName evidence="1">BRCT domain-containing protein</fullName>
    </recommendedName>
</protein>
<accession>X1SQ36</accession>
<feature type="non-terminal residue" evidence="2">
    <location>
        <position position="1"/>
    </location>
</feature>
<feature type="domain" description="BRCT" evidence="1">
    <location>
        <begin position="22"/>
        <end position="88"/>
    </location>
</feature>
<evidence type="ECO:0000259" key="1">
    <source>
        <dbReference type="Pfam" id="PF00533"/>
    </source>
</evidence>
<proteinExistence type="predicted"/>
<comment type="caution">
    <text evidence="2">The sequence shown here is derived from an EMBL/GenBank/DDBJ whole genome shotgun (WGS) entry which is preliminary data.</text>
</comment>
<evidence type="ECO:0000313" key="2">
    <source>
        <dbReference type="EMBL" id="GAI81261.1"/>
    </source>
</evidence>
<dbReference type="InterPro" id="IPR001357">
    <property type="entry name" value="BRCT_dom"/>
</dbReference>
<dbReference type="InterPro" id="IPR036420">
    <property type="entry name" value="BRCT_dom_sf"/>
</dbReference>
<dbReference type="SUPFAM" id="SSF52113">
    <property type="entry name" value="BRCT domain"/>
    <property type="match status" value="1"/>
</dbReference>
<organism evidence="2">
    <name type="scientific">marine sediment metagenome</name>
    <dbReference type="NCBI Taxonomy" id="412755"/>
    <lineage>
        <taxon>unclassified sequences</taxon>
        <taxon>metagenomes</taxon>
        <taxon>ecological metagenomes</taxon>
    </lineage>
</organism>
<dbReference type="AlphaFoldDB" id="X1SQ36"/>
<sequence length="94" mass="10889">VCENNKKRREKIAKEGYNKRVKNKTFIFTNLDDDELEDSIIDHQGIMGKSVTKKTEAVISGNVMLFSSKMEKAIELGIKIYTREEFIERYGINV</sequence>
<dbReference type="EMBL" id="BARW01005607">
    <property type="protein sequence ID" value="GAI81261.1"/>
    <property type="molecule type" value="Genomic_DNA"/>
</dbReference>
<dbReference type="Gene3D" id="3.40.50.10190">
    <property type="entry name" value="BRCT domain"/>
    <property type="match status" value="1"/>
</dbReference>